<evidence type="ECO:0000313" key="1">
    <source>
        <dbReference type="EnsemblMetazoa" id="AQUA014932-PA"/>
    </source>
</evidence>
<dbReference type="VEuPathDB" id="VectorBase:AQUA014932"/>
<proteinExistence type="predicted"/>
<dbReference type="EnsemblMetazoa" id="AQUA014932-RA">
    <property type="protein sequence ID" value="AQUA014932-PA"/>
    <property type="gene ID" value="AQUA014932"/>
</dbReference>
<protein>
    <submittedName>
        <fullName evidence="1">Uncharacterized protein</fullName>
    </submittedName>
</protein>
<reference evidence="1" key="1">
    <citation type="submission" date="2020-05" db="UniProtKB">
        <authorList>
            <consortium name="EnsemblMetazoa"/>
        </authorList>
    </citation>
    <scope>IDENTIFICATION</scope>
    <source>
        <strain evidence="1">SANGQUA</strain>
    </source>
</reference>
<dbReference type="Proteomes" id="UP000076407">
    <property type="component" value="Unassembled WGS sequence"/>
</dbReference>
<sequence>MRFTVNIHNLQTNGG</sequence>
<evidence type="ECO:0000313" key="2">
    <source>
        <dbReference type="Proteomes" id="UP000076407"/>
    </source>
</evidence>
<keyword evidence="2" id="KW-1185">Reference proteome</keyword>
<accession>A0A182XSX8</accession>
<name>A0A182XSX8_ANOQN</name>
<organism evidence="1 2">
    <name type="scientific">Anopheles quadriannulatus</name>
    <name type="common">Mosquito</name>
    <dbReference type="NCBI Taxonomy" id="34691"/>
    <lineage>
        <taxon>Eukaryota</taxon>
        <taxon>Metazoa</taxon>
        <taxon>Ecdysozoa</taxon>
        <taxon>Arthropoda</taxon>
        <taxon>Hexapoda</taxon>
        <taxon>Insecta</taxon>
        <taxon>Pterygota</taxon>
        <taxon>Neoptera</taxon>
        <taxon>Endopterygota</taxon>
        <taxon>Diptera</taxon>
        <taxon>Nematocera</taxon>
        <taxon>Culicoidea</taxon>
        <taxon>Culicidae</taxon>
        <taxon>Anophelinae</taxon>
        <taxon>Anopheles</taxon>
    </lineage>
</organism>